<reference evidence="9" key="1">
    <citation type="submission" date="2024-02" db="EMBL/GenBank/DDBJ databases">
        <authorList>
            <consortium name="ELIXIR-Norway"/>
            <consortium name="Elixir Norway"/>
        </authorList>
    </citation>
    <scope>NUCLEOTIDE SEQUENCE</scope>
</reference>
<name>A0ABP0TUN1_9BRYO</name>
<evidence type="ECO:0000256" key="1">
    <source>
        <dbReference type="ARBA" id="ARBA00004123"/>
    </source>
</evidence>
<dbReference type="Pfam" id="PF13532">
    <property type="entry name" value="2OG-FeII_Oxy_2"/>
    <property type="match status" value="1"/>
</dbReference>
<dbReference type="Proteomes" id="UP001497512">
    <property type="component" value="Chromosome 14"/>
</dbReference>
<evidence type="ECO:0000256" key="2">
    <source>
        <dbReference type="ARBA" id="ARBA00007879"/>
    </source>
</evidence>
<feature type="domain" description="Fe2OG dioxygenase" evidence="8">
    <location>
        <begin position="106"/>
        <end position="266"/>
    </location>
</feature>
<evidence type="ECO:0000313" key="10">
    <source>
        <dbReference type="Proteomes" id="UP001497512"/>
    </source>
</evidence>
<dbReference type="PANTHER" id="PTHR46030:SF1">
    <property type="entry name" value="ALPHA-KETOGLUTARATE-DEPENDENT DIOXYGENASE ALKB HOMOLOG 6"/>
    <property type="match status" value="1"/>
</dbReference>
<evidence type="ECO:0000256" key="6">
    <source>
        <dbReference type="ARBA" id="ARBA00023004"/>
    </source>
</evidence>
<dbReference type="SUPFAM" id="SSF51197">
    <property type="entry name" value="Clavaminate synthase-like"/>
    <property type="match status" value="1"/>
</dbReference>
<evidence type="ECO:0000259" key="8">
    <source>
        <dbReference type="PROSITE" id="PS51471"/>
    </source>
</evidence>
<protein>
    <recommendedName>
        <fullName evidence="8">Fe2OG dioxygenase domain-containing protein</fullName>
    </recommendedName>
</protein>
<evidence type="ECO:0000256" key="5">
    <source>
        <dbReference type="ARBA" id="ARBA00023002"/>
    </source>
</evidence>
<comment type="subcellular location">
    <subcellularLocation>
        <location evidence="1">Nucleus</location>
    </subcellularLocation>
</comment>
<dbReference type="PANTHER" id="PTHR46030">
    <property type="entry name" value="ALPHA-KETOGLUTARATE-DEPENDENT DIOXYGENASE ALKB HOMOLOG 6"/>
    <property type="match status" value="1"/>
</dbReference>
<accession>A0ABP0TUN1</accession>
<gene>
    <name evidence="9" type="ORF">CSSPTR1EN2_LOCUS7678</name>
</gene>
<proteinExistence type="inferred from homology"/>
<keyword evidence="6" id="KW-0408">Iron</keyword>
<dbReference type="InterPro" id="IPR005123">
    <property type="entry name" value="Oxoglu/Fe-dep_dioxygenase_dom"/>
</dbReference>
<evidence type="ECO:0000256" key="7">
    <source>
        <dbReference type="ARBA" id="ARBA00023242"/>
    </source>
</evidence>
<sequence>MEDGIITKGSEHGEQETEKTVLRPFSVGSLPSIYYIPDFVSPAEQNHLLHQVNVAPVTKWKMLKNRRLQNWGGVVHEKGLLAQVLPPWLITVTQRIAKETTLFPAPINHVLVNEYLPGQGIMPHQDGPLYHPVVAILSLGSPALMHFTPHARILGITQEGIDEQQQQHTRSQGGKELSTFSVALMPGSLLVFKDSAYEDYLHGIDESSEHMLDETVVNAYACICQDDDRHRDGLREVQSMPAEEQCTKGILRRTGTRVSLTCRHVSKVQKNFLRL</sequence>
<evidence type="ECO:0000313" key="9">
    <source>
        <dbReference type="EMBL" id="CAK9205022.1"/>
    </source>
</evidence>
<keyword evidence="5" id="KW-0560">Oxidoreductase</keyword>
<evidence type="ECO:0000256" key="4">
    <source>
        <dbReference type="ARBA" id="ARBA00022964"/>
    </source>
</evidence>
<dbReference type="PROSITE" id="PS51471">
    <property type="entry name" value="FE2OG_OXY"/>
    <property type="match status" value="1"/>
</dbReference>
<keyword evidence="3" id="KW-0479">Metal-binding</keyword>
<dbReference type="InterPro" id="IPR027450">
    <property type="entry name" value="AlkB-like"/>
</dbReference>
<evidence type="ECO:0000256" key="3">
    <source>
        <dbReference type="ARBA" id="ARBA00022723"/>
    </source>
</evidence>
<dbReference type="InterPro" id="IPR032862">
    <property type="entry name" value="ALKBH6"/>
</dbReference>
<comment type="similarity">
    <text evidence="2">Belongs to the alkB family.</text>
</comment>
<keyword evidence="7" id="KW-0539">Nucleus</keyword>
<organism evidence="9 10">
    <name type="scientific">Sphagnum troendelagicum</name>
    <dbReference type="NCBI Taxonomy" id="128251"/>
    <lineage>
        <taxon>Eukaryota</taxon>
        <taxon>Viridiplantae</taxon>
        <taxon>Streptophyta</taxon>
        <taxon>Embryophyta</taxon>
        <taxon>Bryophyta</taxon>
        <taxon>Sphagnophytina</taxon>
        <taxon>Sphagnopsida</taxon>
        <taxon>Sphagnales</taxon>
        <taxon>Sphagnaceae</taxon>
        <taxon>Sphagnum</taxon>
    </lineage>
</organism>
<dbReference type="Gene3D" id="2.60.120.590">
    <property type="entry name" value="Alpha-ketoglutarate-dependent dioxygenase AlkB-like"/>
    <property type="match status" value="1"/>
</dbReference>
<dbReference type="EMBL" id="OZ019906">
    <property type="protein sequence ID" value="CAK9205022.1"/>
    <property type="molecule type" value="Genomic_DNA"/>
</dbReference>
<keyword evidence="4" id="KW-0223">Dioxygenase</keyword>
<dbReference type="InterPro" id="IPR037151">
    <property type="entry name" value="AlkB-like_sf"/>
</dbReference>
<keyword evidence="10" id="KW-1185">Reference proteome</keyword>